<organism evidence="7 8">
    <name type="scientific">Tenacibaculum singaporense</name>
    <dbReference type="NCBI Taxonomy" id="2358479"/>
    <lineage>
        <taxon>Bacteria</taxon>
        <taxon>Pseudomonadati</taxon>
        <taxon>Bacteroidota</taxon>
        <taxon>Flavobacteriia</taxon>
        <taxon>Flavobacteriales</taxon>
        <taxon>Flavobacteriaceae</taxon>
        <taxon>Tenacibaculum</taxon>
    </lineage>
</organism>
<feature type="transmembrane region" description="Helical" evidence="6">
    <location>
        <begin position="7"/>
        <end position="24"/>
    </location>
</feature>
<evidence type="ECO:0008006" key="9">
    <source>
        <dbReference type="Google" id="ProtNLM"/>
    </source>
</evidence>
<dbReference type="Proteomes" id="UP000274593">
    <property type="component" value="Chromosome"/>
</dbReference>
<dbReference type="InterPro" id="IPR012506">
    <property type="entry name" value="TMEM86B-like"/>
</dbReference>
<comment type="similarity">
    <text evidence="2">Belongs to the TMEM86 family.</text>
</comment>
<evidence type="ECO:0000256" key="2">
    <source>
        <dbReference type="ARBA" id="ARBA00007375"/>
    </source>
</evidence>
<comment type="subcellular location">
    <subcellularLocation>
        <location evidence="1">Membrane</location>
        <topology evidence="1">Multi-pass membrane protein</topology>
    </subcellularLocation>
</comment>
<name>A0A3S8R6V5_9FLAO</name>
<feature type="transmembrane region" description="Helical" evidence="6">
    <location>
        <begin position="80"/>
        <end position="97"/>
    </location>
</feature>
<evidence type="ECO:0000256" key="5">
    <source>
        <dbReference type="ARBA" id="ARBA00023136"/>
    </source>
</evidence>
<proteinExistence type="inferred from homology"/>
<evidence type="ECO:0000313" key="8">
    <source>
        <dbReference type="Proteomes" id="UP000274593"/>
    </source>
</evidence>
<dbReference type="GO" id="GO:0016020">
    <property type="term" value="C:membrane"/>
    <property type="evidence" value="ECO:0007669"/>
    <property type="project" value="UniProtKB-SubCell"/>
</dbReference>
<dbReference type="Pfam" id="PF07947">
    <property type="entry name" value="YhhN"/>
    <property type="match status" value="1"/>
</dbReference>
<feature type="transmembrane region" description="Helical" evidence="6">
    <location>
        <begin position="109"/>
        <end position="130"/>
    </location>
</feature>
<evidence type="ECO:0000256" key="6">
    <source>
        <dbReference type="SAM" id="Phobius"/>
    </source>
</evidence>
<dbReference type="KEGG" id="tsig:D6T69_08190"/>
<feature type="transmembrane region" description="Helical" evidence="6">
    <location>
        <begin position="164"/>
        <end position="183"/>
    </location>
</feature>
<gene>
    <name evidence="7" type="ORF">D6T69_08190</name>
</gene>
<feature type="transmembrane region" description="Helical" evidence="6">
    <location>
        <begin position="136"/>
        <end position="157"/>
    </location>
</feature>
<feature type="transmembrane region" description="Helical" evidence="6">
    <location>
        <begin position="30"/>
        <end position="49"/>
    </location>
</feature>
<keyword evidence="5 6" id="KW-0472">Membrane</keyword>
<feature type="transmembrane region" description="Helical" evidence="6">
    <location>
        <begin position="189"/>
        <end position="208"/>
    </location>
</feature>
<keyword evidence="3 6" id="KW-0812">Transmembrane</keyword>
<dbReference type="EMBL" id="CP032548">
    <property type="protein sequence ID" value="AZJ35502.1"/>
    <property type="molecule type" value="Genomic_DNA"/>
</dbReference>
<feature type="transmembrane region" description="Helical" evidence="6">
    <location>
        <begin position="56"/>
        <end position="74"/>
    </location>
</feature>
<evidence type="ECO:0000256" key="4">
    <source>
        <dbReference type="ARBA" id="ARBA00022989"/>
    </source>
</evidence>
<dbReference type="AlphaFoldDB" id="A0A3S8R6V5"/>
<evidence type="ECO:0000256" key="1">
    <source>
        <dbReference type="ARBA" id="ARBA00004141"/>
    </source>
</evidence>
<protein>
    <recommendedName>
        <fullName evidence="9">YhhN-like protein</fullName>
    </recommendedName>
</protein>
<accession>A0A3S8R6V5</accession>
<reference evidence="7 8" key="1">
    <citation type="submission" date="2018-09" db="EMBL/GenBank/DDBJ databases">
        <title>Insights into the microbiota of Asian seabass (Lates calcarifer) with tenacibaculosis symptoms and description of sp. nov. Tenacibaculum singaporense.</title>
        <authorList>
            <person name="Miyake S."/>
            <person name="Soh M."/>
            <person name="Azman M.N."/>
            <person name="Ngoh S.Y."/>
            <person name="Orban L."/>
        </authorList>
    </citation>
    <scope>NUCLEOTIDE SEQUENCE [LARGE SCALE GENOMIC DNA]</scope>
    <source>
        <strain evidence="7 8">DSM 106434</strain>
    </source>
</reference>
<evidence type="ECO:0000256" key="3">
    <source>
        <dbReference type="ARBA" id="ARBA00022692"/>
    </source>
</evidence>
<sequence>MMSFSFKIFSIAYIVASILSLFFIDVDKPITELILKIFSLQFLSFLYLSSSQKINYWYLLILMSSVVSDALFIFEEDFLKGGVFLLLLNRVLYLIIARKAMYKTKLKTLLTYLIPGLILFLIISVLLRPYLKELSYSIFIICFLNATIVGITFFNFLNKMSKENLFFFLGIFLIITADFLIAYNKYIDYKLYYVVTYTIVYYVARYLICVSMIEKKRVFNHSVLKKRLRI</sequence>
<keyword evidence="8" id="KW-1185">Reference proteome</keyword>
<evidence type="ECO:0000313" key="7">
    <source>
        <dbReference type="EMBL" id="AZJ35502.1"/>
    </source>
</evidence>
<keyword evidence="4 6" id="KW-1133">Transmembrane helix</keyword>